<gene>
    <name evidence="15" type="primary">LOC110985557</name>
</gene>
<evidence type="ECO:0000256" key="10">
    <source>
        <dbReference type="ARBA" id="ARBA00023201"/>
    </source>
</evidence>
<dbReference type="PANTHER" id="PTHR11690">
    <property type="entry name" value="AMILORIDE-SENSITIVE SODIUM CHANNEL-RELATED"/>
    <property type="match status" value="1"/>
</dbReference>
<keyword evidence="6" id="KW-0915">Sodium</keyword>
<evidence type="ECO:0000256" key="6">
    <source>
        <dbReference type="ARBA" id="ARBA00023053"/>
    </source>
</evidence>
<keyword evidence="9" id="KW-1015">Disulfide bond</keyword>
<evidence type="ECO:0000313" key="15">
    <source>
        <dbReference type="RefSeq" id="XP_022102346.1"/>
    </source>
</evidence>
<evidence type="ECO:0000256" key="13">
    <source>
        <dbReference type="SAM" id="Phobius"/>
    </source>
</evidence>
<dbReference type="GO" id="GO:0005886">
    <property type="term" value="C:plasma membrane"/>
    <property type="evidence" value="ECO:0007669"/>
    <property type="project" value="TreeGrafter"/>
</dbReference>
<dbReference type="InterPro" id="IPR036055">
    <property type="entry name" value="LDL_receptor-like_sf"/>
</dbReference>
<keyword evidence="14" id="KW-1185">Reference proteome</keyword>
<dbReference type="Pfam" id="PF00858">
    <property type="entry name" value="ASC"/>
    <property type="match status" value="1"/>
</dbReference>
<name>A0A8B7ZGH9_ACAPL</name>
<dbReference type="Proteomes" id="UP000694845">
    <property type="component" value="Unplaced"/>
</dbReference>
<keyword evidence="11 12" id="KW-0407">Ion channel</keyword>
<evidence type="ECO:0000256" key="8">
    <source>
        <dbReference type="ARBA" id="ARBA00023136"/>
    </source>
</evidence>
<reference evidence="15" key="1">
    <citation type="submission" date="2025-08" db="UniProtKB">
        <authorList>
            <consortium name="RefSeq"/>
        </authorList>
    </citation>
    <scope>IDENTIFICATION</scope>
</reference>
<dbReference type="KEGG" id="aplc:110985557"/>
<evidence type="ECO:0000256" key="11">
    <source>
        <dbReference type="ARBA" id="ARBA00023303"/>
    </source>
</evidence>
<sequence>MDSMHLKPLRAGEAEFKYNSEDTQIESPRKTVCATVKKFALEQTTAHGFPNIFRATTLFGRLLWTVLFLAGVVATFYQGTVLVLKFRRYPVNVEVKIVTKALLELPSVTVCNTNKLRTSAIEKSKHRRMLVVDQTTSLPYYEPCLDDDFACKKRPVCIKRYLLCDAIRQCGVNDTSDERDCNYGKF</sequence>
<evidence type="ECO:0000256" key="1">
    <source>
        <dbReference type="ARBA" id="ARBA00004141"/>
    </source>
</evidence>
<comment type="similarity">
    <text evidence="12">Belongs to the amiloride-sensitive sodium channel (TC 1.A.6) family.</text>
</comment>
<evidence type="ECO:0000256" key="9">
    <source>
        <dbReference type="ARBA" id="ARBA00023157"/>
    </source>
</evidence>
<evidence type="ECO:0000256" key="2">
    <source>
        <dbReference type="ARBA" id="ARBA00022448"/>
    </source>
</evidence>
<keyword evidence="10 12" id="KW-0739">Sodium transport</keyword>
<dbReference type="GeneID" id="110985557"/>
<dbReference type="SUPFAM" id="SSF57424">
    <property type="entry name" value="LDL receptor-like module"/>
    <property type="match status" value="1"/>
</dbReference>
<keyword evidence="2 12" id="KW-0813">Transport</keyword>
<keyword evidence="8 13" id="KW-0472">Membrane</keyword>
<dbReference type="Gene3D" id="4.10.400.10">
    <property type="entry name" value="Low-density Lipoprotein Receptor"/>
    <property type="match status" value="1"/>
</dbReference>
<keyword evidence="5 13" id="KW-1133">Transmembrane helix</keyword>
<proteinExistence type="inferred from homology"/>
<dbReference type="InterPro" id="IPR001873">
    <property type="entry name" value="ENaC"/>
</dbReference>
<dbReference type="PANTHER" id="PTHR11690:SF248">
    <property type="entry name" value="PICKPOCKET 17, ISOFORM A"/>
    <property type="match status" value="1"/>
</dbReference>
<dbReference type="SMART" id="SM00192">
    <property type="entry name" value="LDLa"/>
    <property type="match status" value="1"/>
</dbReference>
<comment type="subcellular location">
    <subcellularLocation>
        <location evidence="1">Membrane</location>
        <topology evidence="1">Multi-pass membrane protein</topology>
    </subcellularLocation>
</comment>
<evidence type="ECO:0000256" key="4">
    <source>
        <dbReference type="ARBA" id="ARBA00022692"/>
    </source>
</evidence>
<dbReference type="GO" id="GO:0015280">
    <property type="term" value="F:ligand-gated sodium channel activity"/>
    <property type="evidence" value="ECO:0007669"/>
    <property type="project" value="TreeGrafter"/>
</dbReference>
<evidence type="ECO:0000256" key="7">
    <source>
        <dbReference type="ARBA" id="ARBA00023065"/>
    </source>
</evidence>
<dbReference type="RefSeq" id="XP_022102346.1">
    <property type="nucleotide sequence ID" value="XM_022246654.1"/>
</dbReference>
<keyword evidence="4 12" id="KW-0812">Transmembrane</keyword>
<evidence type="ECO:0000256" key="3">
    <source>
        <dbReference type="ARBA" id="ARBA00022461"/>
    </source>
</evidence>
<keyword evidence="7 12" id="KW-0406">Ion transport</keyword>
<feature type="transmembrane region" description="Helical" evidence="13">
    <location>
        <begin position="62"/>
        <end position="84"/>
    </location>
</feature>
<dbReference type="AlphaFoldDB" id="A0A8B7ZGH9"/>
<evidence type="ECO:0000256" key="5">
    <source>
        <dbReference type="ARBA" id="ARBA00022989"/>
    </source>
</evidence>
<dbReference type="OrthoDB" id="6238402at2759"/>
<dbReference type="Pfam" id="PF00057">
    <property type="entry name" value="Ldl_recept_a"/>
    <property type="match status" value="1"/>
</dbReference>
<organism evidence="14 15">
    <name type="scientific">Acanthaster planci</name>
    <name type="common">Crown-of-thorns starfish</name>
    <dbReference type="NCBI Taxonomy" id="133434"/>
    <lineage>
        <taxon>Eukaryota</taxon>
        <taxon>Metazoa</taxon>
        <taxon>Echinodermata</taxon>
        <taxon>Eleutherozoa</taxon>
        <taxon>Asterozoa</taxon>
        <taxon>Asteroidea</taxon>
        <taxon>Valvatacea</taxon>
        <taxon>Valvatida</taxon>
        <taxon>Acanthasteridae</taxon>
        <taxon>Acanthaster</taxon>
    </lineage>
</organism>
<accession>A0A8B7ZGH9</accession>
<evidence type="ECO:0000313" key="14">
    <source>
        <dbReference type="Proteomes" id="UP000694845"/>
    </source>
</evidence>
<dbReference type="InterPro" id="IPR002172">
    <property type="entry name" value="LDrepeatLR_classA_rpt"/>
</dbReference>
<protein>
    <submittedName>
        <fullName evidence="15">Degenerin deg-1-like</fullName>
    </submittedName>
</protein>
<evidence type="ECO:0000256" key="12">
    <source>
        <dbReference type="RuleBase" id="RU000679"/>
    </source>
</evidence>
<keyword evidence="3 12" id="KW-0894">Sodium channel</keyword>